<feature type="region of interest" description="Disordered" evidence="9">
    <location>
        <begin position="1"/>
        <end position="31"/>
    </location>
</feature>
<accession>A0A0R1RCJ9</accession>
<dbReference type="PATRIC" id="fig|1423778.4.peg.1432"/>
<evidence type="ECO:0000259" key="10">
    <source>
        <dbReference type="PROSITE" id="PS51779"/>
    </source>
</evidence>
<keyword evidence="2 8" id="KW-1003">Cell membrane</keyword>
<dbReference type="Gene3D" id="3.40.50.10960">
    <property type="match status" value="1"/>
</dbReference>
<comment type="similarity">
    <text evidence="8">Belongs to the FtsQ/DivIB family. DivIB subfamily.</text>
</comment>
<evidence type="ECO:0000256" key="1">
    <source>
        <dbReference type="ARBA" id="ARBA00004370"/>
    </source>
</evidence>
<evidence type="ECO:0000256" key="4">
    <source>
        <dbReference type="ARBA" id="ARBA00022692"/>
    </source>
</evidence>
<evidence type="ECO:0000256" key="9">
    <source>
        <dbReference type="SAM" id="MobiDB-lite"/>
    </source>
</evidence>
<keyword evidence="3 8" id="KW-0132">Cell division</keyword>
<keyword evidence="6 8" id="KW-0472">Membrane</keyword>
<comment type="subcellular location">
    <subcellularLocation>
        <location evidence="8">Cell membrane</location>
        <topology evidence="8">Single-pass type II membrane protein</topology>
    </subcellularLocation>
    <subcellularLocation>
        <location evidence="1">Membrane</location>
    </subcellularLocation>
    <text evidence="8">Localizes to the division septum.</text>
</comment>
<keyword evidence="5 8" id="KW-1133">Transmembrane helix</keyword>
<evidence type="ECO:0000256" key="8">
    <source>
        <dbReference type="HAMAP-Rule" id="MF_00912"/>
    </source>
</evidence>
<dbReference type="Pfam" id="PF08478">
    <property type="entry name" value="POTRA_1"/>
    <property type="match status" value="1"/>
</dbReference>
<keyword evidence="12" id="KW-1185">Reference proteome</keyword>
<feature type="compositionally biased region" description="Basic and acidic residues" evidence="9">
    <location>
        <begin position="1"/>
        <end position="20"/>
    </location>
</feature>
<gene>
    <name evidence="8" type="primary">divIB</name>
    <name evidence="11" type="ORF">FC70_GL001396</name>
</gene>
<feature type="domain" description="POTRA" evidence="10">
    <location>
        <begin position="94"/>
        <end position="165"/>
    </location>
</feature>
<organism evidence="11 12">
    <name type="scientific">Paucilactobacillus oligofermentans DSM 15707 = LMG 22743</name>
    <dbReference type="NCBI Taxonomy" id="1423778"/>
    <lineage>
        <taxon>Bacteria</taxon>
        <taxon>Bacillati</taxon>
        <taxon>Bacillota</taxon>
        <taxon>Bacilli</taxon>
        <taxon>Lactobacillales</taxon>
        <taxon>Lactobacillaceae</taxon>
        <taxon>Paucilactobacillus</taxon>
    </lineage>
</organism>
<dbReference type="GO" id="GO:0043093">
    <property type="term" value="P:FtsZ-dependent cytokinesis"/>
    <property type="evidence" value="ECO:0007669"/>
    <property type="project" value="UniProtKB-UniRule"/>
</dbReference>
<protein>
    <recommendedName>
        <fullName evidence="8">Cell division protein DivIB</fullName>
    </recommendedName>
</protein>
<sequence length="296" mass="33724">MSKMTKRDDDSKNQDVIDRKNKTKQQQSYKERLDELELIRQRKKAIPNKSETISKKLPKLKKQRFTANKFRAVILIGTFSIVILFMVYLVTPISKISSIQIYGNQQMTTNEIENNLGIKRGDLIFKVWFNIAKREASALKKDQQLKTVKIDVVGPRKITIKVKENKIVGLVKNGSQYNAALSNGQVKKVSKKVTDYDMPIYSNFKSTAVLKATILQMEKVPSSISQNISEVKFAETKKGPDRLLIFMSDGNEVLIKYTKLAEMMDYYPGIANQMTTKGVVDLQVGAYSYPYGTKDE</sequence>
<keyword evidence="7 8" id="KW-0131">Cell cycle</keyword>
<dbReference type="Proteomes" id="UP000051697">
    <property type="component" value="Unassembled WGS sequence"/>
</dbReference>
<reference evidence="11 12" key="1">
    <citation type="journal article" date="2015" name="Genome Announc.">
        <title>Expanding the biotechnology potential of lactobacilli through comparative genomics of 213 strains and associated genera.</title>
        <authorList>
            <person name="Sun Z."/>
            <person name="Harris H.M."/>
            <person name="McCann A."/>
            <person name="Guo C."/>
            <person name="Argimon S."/>
            <person name="Zhang W."/>
            <person name="Yang X."/>
            <person name="Jeffery I.B."/>
            <person name="Cooney J.C."/>
            <person name="Kagawa T.F."/>
            <person name="Liu W."/>
            <person name="Song Y."/>
            <person name="Salvetti E."/>
            <person name="Wrobel A."/>
            <person name="Rasinkangas P."/>
            <person name="Parkhill J."/>
            <person name="Rea M.C."/>
            <person name="O'Sullivan O."/>
            <person name="Ritari J."/>
            <person name="Douillard F.P."/>
            <person name="Paul Ross R."/>
            <person name="Yang R."/>
            <person name="Briner A.E."/>
            <person name="Felis G.E."/>
            <person name="de Vos W.M."/>
            <person name="Barrangou R."/>
            <person name="Klaenhammer T.R."/>
            <person name="Caufield P.W."/>
            <person name="Cui Y."/>
            <person name="Zhang H."/>
            <person name="O'Toole P.W."/>
        </authorList>
    </citation>
    <scope>NUCLEOTIDE SEQUENCE [LARGE SCALE GENOMIC DNA]</scope>
    <source>
        <strain evidence="11 12">DSM 15707</strain>
    </source>
</reference>
<dbReference type="InterPro" id="IPR050487">
    <property type="entry name" value="FtsQ_DivIB"/>
</dbReference>
<dbReference type="InterPro" id="IPR013685">
    <property type="entry name" value="POTRA_FtsQ_type"/>
</dbReference>
<dbReference type="PROSITE" id="PS51779">
    <property type="entry name" value="POTRA"/>
    <property type="match status" value="1"/>
</dbReference>
<dbReference type="HAMAP" id="MF_00912">
    <property type="entry name" value="DivIB"/>
    <property type="match status" value="1"/>
</dbReference>
<proteinExistence type="inferred from homology"/>
<dbReference type="InterPro" id="IPR034746">
    <property type="entry name" value="POTRA"/>
</dbReference>
<dbReference type="EMBL" id="AZFE01000032">
    <property type="protein sequence ID" value="KRL54599.1"/>
    <property type="molecule type" value="Genomic_DNA"/>
</dbReference>
<feature type="transmembrane region" description="Helical" evidence="8">
    <location>
        <begin position="70"/>
        <end position="90"/>
    </location>
</feature>
<dbReference type="PANTHER" id="PTHR37820">
    <property type="entry name" value="CELL DIVISION PROTEIN DIVIB"/>
    <property type="match status" value="1"/>
</dbReference>
<evidence type="ECO:0000256" key="5">
    <source>
        <dbReference type="ARBA" id="ARBA00022989"/>
    </source>
</evidence>
<evidence type="ECO:0000313" key="12">
    <source>
        <dbReference type="Proteomes" id="UP000051697"/>
    </source>
</evidence>
<evidence type="ECO:0000256" key="6">
    <source>
        <dbReference type="ARBA" id="ARBA00023136"/>
    </source>
</evidence>
<evidence type="ECO:0000256" key="2">
    <source>
        <dbReference type="ARBA" id="ARBA00022475"/>
    </source>
</evidence>
<comment type="function">
    <text evidence="8">Cell division protein that may be involved in stabilizing or promoting the assembly of the division complex.</text>
</comment>
<dbReference type="STRING" id="1423778.FC70_GL001396"/>
<keyword evidence="4 8" id="KW-0812">Transmembrane</keyword>
<name>A0A0R1RCJ9_9LACO</name>
<dbReference type="AlphaFoldDB" id="A0A0R1RCJ9"/>
<evidence type="ECO:0000313" key="11">
    <source>
        <dbReference type="EMBL" id="KRL54599.1"/>
    </source>
</evidence>
<dbReference type="PANTHER" id="PTHR37820:SF1">
    <property type="entry name" value="CELL DIVISION PROTEIN FTSQ"/>
    <property type="match status" value="1"/>
</dbReference>
<dbReference type="GO" id="GO:0005886">
    <property type="term" value="C:plasma membrane"/>
    <property type="evidence" value="ECO:0007669"/>
    <property type="project" value="UniProtKB-SubCell"/>
</dbReference>
<dbReference type="InterPro" id="IPR026580">
    <property type="entry name" value="DivIB"/>
</dbReference>
<evidence type="ECO:0000256" key="3">
    <source>
        <dbReference type="ARBA" id="ARBA00022618"/>
    </source>
</evidence>
<comment type="caution">
    <text evidence="11">The sequence shown here is derived from an EMBL/GenBank/DDBJ whole genome shotgun (WGS) entry which is preliminary data.</text>
</comment>
<evidence type="ECO:0000256" key="7">
    <source>
        <dbReference type="ARBA" id="ARBA00023306"/>
    </source>
</evidence>
<dbReference type="GO" id="GO:0032153">
    <property type="term" value="C:cell division site"/>
    <property type="evidence" value="ECO:0007669"/>
    <property type="project" value="UniProtKB-UniRule"/>
</dbReference>